<dbReference type="InterPro" id="IPR036812">
    <property type="entry name" value="NAD(P)_OxRdtase_dom_sf"/>
</dbReference>
<dbReference type="AlphaFoldDB" id="A0A5C5UTT7"/>
<evidence type="ECO:0000259" key="1">
    <source>
        <dbReference type="Pfam" id="PF00248"/>
    </source>
</evidence>
<dbReference type="Gene3D" id="3.20.20.100">
    <property type="entry name" value="NADP-dependent oxidoreductase domain"/>
    <property type="match status" value="1"/>
</dbReference>
<protein>
    <submittedName>
        <fullName evidence="2">Aldo/keto reductase</fullName>
    </submittedName>
</protein>
<gene>
    <name evidence="2" type="ORF">FRX94_00600</name>
</gene>
<dbReference type="InterPro" id="IPR023210">
    <property type="entry name" value="NADP_OxRdtase_dom"/>
</dbReference>
<dbReference type="OrthoDB" id="9768793at2"/>
<dbReference type="InterPro" id="IPR050523">
    <property type="entry name" value="AKR_Detox_Biosynth"/>
</dbReference>
<comment type="caution">
    <text evidence="2">The sequence shown here is derived from an EMBL/GenBank/DDBJ whole genome shotgun (WGS) entry which is preliminary data.</text>
</comment>
<dbReference type="Pfam" id="PF00248">
    <property type="entry name" value="Aldo_ket_red"/>
    <property type="match status" value="1"/>
</dbReference>
<keyword evidence="3" id="KW-1185">Reference proteome</keyword>
<dbReference type="EMBL" id="VOHM01000001">
    <property type="protein sequence ID" value="TWT29057.1"/>
    <property type="molecule type" value="Genomic_DNA"/>
</dbReference>
<dbReference type="Proteomes" id="UP000320791">
    <property type="component" value="Unassembled WGS sequence"/>
</dbReference>
<reference evidence="2 3" key="1">
    <citation type="submission" date="2019-08" db="EMBL/GenBank/DDBJ databases">
        <authorList>
            <person name="Lei W."/>
        </authorList>
    </citation>
    <scope>NUCLEOTIDE SEQUENCE [LARGE SCALE GENOMIC DNA]</scope>
    <source>
        <strain evidence="2 3">CCUG 58627</strain>
    </source>
</reference>
<proteinExistence type="predicted"/>
<dbReference type="PANTHER" id="PTHR43364:SF18">
    <property type="entry name" value="OXIDOREDUCTASE"/>
    <property type="match status" value="1"/>
</dbReference>
<accession>A0A5C5UTT7</accession>
<dbReference type="GO" id="GO:0005829">
    <property type="term" value="C:cytosol"/>
    <property type="evidence" value="ECO:0007669"/>
    <property type="project" value="TreeGrafter"/>
</dbReference>
<evidence type="ECO:0000313" key="2">
    <source>
        <dbReference type="EMBL" id="TWT29057.1"/>
    </source>
</evidence>
<name>A0A5C5UTT7_9CORY</name>
<sequence>MREQTVGASGLRVSRLGLGTSTWTTVDGAQSVLRRFLNAGGTLVDVNPDNEAIVGPVLSIADRSRLVISAGAGVNPALPLGRRVDCSRRSLMAHLDQTLNNLGTDYIDLWSVGYWDTRTPAAEVADTLDWAVRTGRVRYAGVRSYTAWQLAVAAAEAEIPLVAAQTEYSLLMRRAEEELIPAAQHLGVGVFAGAPLAQGVLTGKYRTNIPKDSRGASADRNAEVQGYLDARASIIVEALVTAAAGLKATPAAVAVAWAREKVTAVIVGARTPEQWDEIYTSEDLTVPRAIRAALDDISL</sequence>
<dbReference type="PANTHER" id="PTHR43364">
    <property type="entry name" value="NADH-SPECIFIC METHYLGLYOXAL REDUCTASE-RELATED"/>
    <property type="match status" value="1"/>
</dbReference>
<evidence type="ECO:0000313" key="3">
    <source>
        <dbReference type="Proteomes" id="UP000320791"/>
    </source>
</evidence>
<feature type="domain" description="NADP-dependent oxidoreductase" evidence="1">
    <location>
        <begin position="15"/>
        <end position="285"/>
    </location>
</feature>
<dbReference type="RefSeq" id="WP_146323173.1">
    <property type="nucleotide sequence ID" value="NZ_BAABLR010000076.1"/>
</dbReference>
<organism evidence="2 3">
    <name type="scientific">Corynebacterium canis</name>
    <dbReference type="NCBI Taxonomy" id="679663"/>
    <lineage>
        <taxon>Bacteria</taxon>
        <taxon>Bacillati</taxon>
        <taxon>Actinomycetota</taxon>
        <taxon>Actinomycetes</taxon>
        <taxon>Mycobacteriales</taxon>
        <taxon>Corynebacteriaceae</taxon>
        <taxon>Corynebacterium</taxon>
    </lineage>
</organism>
<dbReference type="SUPFAM" id="SSF51430">
    <property type="entry name" value="NAD(P)-linked oxidoreductase"/>
    <property type="match status" value="1"/>
</dbReference>